<feature type="domain" description="Type II methyltransferase M.TaqI-like" evidence="9">
    <location>
        <begin position="136"/>
        <end position="233"/>
    </location>
</feature>
<dbReference type="InterPro" id="IPR002052">
    <property type="entry name" value="DNA_methylase_N6_adenine_CS"/>
</dbReference>
<comment type="catalytic activity">
    <reaction evidence="8">
        <text>a 2'-deoxyadenosine in DNA + S-adenosyl-L-methionine = an N(6)-methyl-2'-deoxyadenosine in DNA + S-adenosyl-L-homocysteine + H(+)</text>
        <dbReference type="Rhea" id="RHEA:15197"/>
        <dbReference type="Rhea" id="RHEA-COMP:12418"/>
        <dbReference type="Rhea" id="RHEA-COMP:12419"/>
        <dbReference type="ChEBI" id="CHEBI:15378"/>
        <dbReference type="ChEBI" id="CHEBI:57856"/>
        <dbReference type="ChEBI" id="CHEBI:59789"/>
        <dbReference type="ChEBI" id="CHEBI:90615"/>
        <dbReference type="ChEBI" id="CHEBI:90616"/>
        <dbReference type="EC" id="2.1.1.72"/>
    </reaction>
</comment>
<dbReference type="InterPro" id="IPR050953">
    <property type="entry name" value="N4_N6_ade-DNA_methylase"/>
</dbReference>
<dbReference type="Pfam" id="PF12950">
    <property type="entry name" value="TaqI_C"/>
    <property type="match status" value="1"/>
</dbReference>
<dbReference type="Gene3D" id="3.40.50.150">
    <property type="entry name" value="Vaccinia Virus protein VP39"/>
    <property type="match status" value="1"/>
</dbReference>
<evidence type="ECO:0000256" key="2">
    <source>
        <dbReference type="ARBA" id="ARBA00011900"/>
    </source>
</evidence>
<accession>A0A2S5SQA5</accession>
<dbReference type="AlphaFoldDB" id="A0A2S5SQA5"/>
<evidence type="ECO:0000259" key="10">
    <source>
        <dbReference type="Pfam" id="PF12950"/>
    </source>
</evidence>
<dbReference type="Pfam" id="PF07669">
    <property type="entry name" value="Eco57I"/>
    <property type="match status" value="1"/>
</dbReference>
<feature type="domain" description="TaqI-like C-terminal specificity" evidence="10">
    <location>
        <begin position="394"/>
        <end position="505"/>
    </location>
</feature>
<dbReference type="PRINTS" id="PR00507">
    <property type="entry name" value="N12N6MTFRASE"/>
</dbReference>
<keyword evidence="4" id="KW-0808">Transferase</keyword>
<sequence>MSEAVEELARSERADERRGAIFTKREVVEFILDLVGYTDDKPLHTQRLLEPSFGGGDFLLPAVERLLRSWDRALKAKQPVGDLAECIRAVELHEDSWMRTRDTVIEVLLAAGIERREASRLTSAWLIQGDFLLSPIEGCFDFVVGNPPYVRQELIPNALLSVYRKRFSTLYDRADLYIPFIERSLKLLSGGGVLSFICADRWMKNRYGGPLRELVARDYHLRVYVDMVDTPAFHSDVIAYPAITVIGRETPGPTRVAERPELSASSLKTLAKSLRGESKKPSPLVRELTGVASGSEPWVLHASDTLDLVRRIESSFPTLEAAGCKVGIGVATGADKAFIGPIEELDVEPDRKLPLVMTRDIDSGRVNWQGKGVINPFTDEGRLVDLAEFPKLRAYLEARKDQIAGRHVAQKMPANWYRTIDRITPDLARREKLLIPDIKGQAQVVYEDGQLYPHHNLYFVVSDTWELKALQAILLSRLTRLFVATYSTKMRGGFLRFQAQYLRRIRLPLWDTVPLAMRKRLSEAADMLDLEECDKATCELYGLSAKELLALDQH</sequence>
<dbReference type="GO" id="GO:0032259">
    <property type="term" value="P:methylation"/>
    <property type="evidence" value="ECO:0007669"/>
    <property type="project" value="UniProtKB-KW"/>
</dbReference>
<evidence type="ECO:0000256" key="3">
    <source>
        <dbReference type="ARBA" id="ARBA00022603"/>
    </source>
</evidence>
<evidence type="ECO:0000313" key="11">
    <source>
        <dbReference type="EMBL" id="PPE64920.1"/>
    </source>
</evidence>
<evidence type="ECO:0000256" key="5">
    <source>
        <dbReference type="ARBA" id="ARBA00022691"/>
    </source>
</evidence>
<dbReference type="PANTHER" id="PTHR33841">
    <property type="entry name" value="DNA METHYLTRANSFERASE YEEA-RELATED"/>
    <property type="match status" value="1"/>
</dbReference>
<dbReference type="GO" id="GO:0003677">
    <property type="term" value="F:DNA binding"/>
    <property type="evidence" value="ECO:0007669"/>
    <property type="project" value="UniProtKB-KW"/>
</dbReference>
<dbReference type="InterPro" id="IPR011639">
    <property type="entry name" value="MethylTrfase_TaqI-like_dom"/>
</dbReference>
<dbReference type="InterPro" id="IPR029063">
    <property type="entry name" value="SAM-dependent_MTases_sf"/>
</dbReference>
<dbReference type="EC" id="2.1.1.72" evidence="2"/>
<dbReference type="SUPFAM" id="SSF53335">
    <property type="entry name" value="S-adenosyl-L-methionine-dependent methyltransferases"/>
    <property type="match status" value="1"/>
</dbReference>
<evidence type="ECO:0000256" key="8">
    <source>
        <dbReference type="ARBA" id="ARBA00047942"/>
    </source>
</evidence>
<evidence type="ECO:0000259" key="9">
    <source>
        <dbReference type="Pfam" id="PF07669"/>
    </source>
</evidence>
<comment type="similarity">
    <text evidence="1">Belongs to the N(4)/N(6)-methyltransferase family.</text>
</comment>
<dbReference type="GO" id="GO:0009007">
    <property type="term" value="F:site-specific DNA-methyltransferase (adenine-specific) activity"/>
    <property type="evidence" value="ECO:0007669"/>
    <property type="project" value="UniProtKB-EC"/>
</dbReference>
<dbReference type="EMBL" id="PSNX01000021">
    <property type="protein sequence ID" value="PPE64920.1"/>
    <property type="molecule type" value="Genomic_DNA"/>
</dbReference>
<dbReference type="OrthoDB" id="32195at2"/>
<keyword evidence="3 11" id="KW-0489">Methyltransferase</keyword>
<reference evidence="11 12" key="1">
    <citation type="submission" date="2018-02" db="EMBL/GenBank/DDBJ databases">
        <title>Reclassifiation of [Polyangium] brachysporum DSM 7029 as Guopingzhaonella breviflexa gen. nov., sp. nov., a member of the family Comamonadaceae.</title>
        <authorList>
            <person name="Tang B."/>
        </authorList>
    </citation>
    <scope>NUCLEOTIDE SEQUENCE [LARGE SCALE GENOMIC DNA]</scope>
    <source>
        <strain evidence="11 12">BCRC 80649</strain>
    </source>
</reference>
<evidence type="ECO:0000256" key="7">
    <source>
        <dbReference type="ARBA" id="ARBA00023125"/>
    </source>
</evidence>
<proteinExistence type="inferred from homology"/>
<keyword evidence="7" id="KW-0238">DNA-binding</keyword>
<organism evidence="11 12">
    <name type="scientific">Caldimonas caldifontis</name>
    <dbReference type="NCBI Taxonomy" id="1452508"/>
    <lineage>
        <taxon>Bacteria</taxon>
        <taxon>Pseudomonadati</taxon>
        <taxon>Pseudomonadota</taxon>
        <taxon>Betaproteobacteria</taxon>
        <taxon>Burkholderiales</taxon>
        <taxon>Sphaerotilaceae</taxon>
        <taxon>Caldimonas</taxon>
    </lineage>
</organism>
<keyword evidence="12" id="KW-1185">Reference proteome</keyword>
<protein>
    <recommendedName>
        <fullName evidence="2">site-specific DNA-methyltransferase (adenine-specific)</fullName>
        <ecNumber evidence="2">2.1.1.72</ecNumber>
    </recommendedName>
</protein>
<dbReference type="Proteomes" id="UP000238605">
    <property type="component" value="Unassembled WGS sequence"/>
</dbReference>
<evidence type="ECO:0000256" key="4">
    <source>
        <dbReference type="ARBA" id="ARBA00022679"/>
    </source>
</evidence>
<evidence type="ECO:0000256" key="6">
    <source>
        <dbReference type="ARBA" id="ARBA00022747"/>
    </source>
</evidence>
<gene>
    <name evidence="11" type="ORF">C1704_17160</name>
</gene>
<dbReference type="GO" id="GO:0009307">
    <property type="term" value="P:DNA restriction-modification system"/>
    <property type="evidence" value="ECO:0007669"/>
    <property type="project" value="UniProtKB-KW"/>
</dbReference>
<dbReference type="PROSITE" id="PS00092">
    <property type="entry name" value="N6_MTASE"/>
    <property type="match status" value="1"/>
</dbReference>
<keyword evidence="5" id="KW-0949">S-adenosyl-L-methionine</keyword>
<comment type="caution">
    <text evidence="11">The sequence shown here is derived from an EMBL/GenBank/DDBJ whole genome shotgun (WGS) entry which is preliminary data.</text>
</comment>
<dbReference type="InterPro" id="IPR025931">
    <property type="entry name" value="TaqI_C"/>
</dbReference>
<dbReference type="PANTHER" id="PTHR33841:SF5">
    <property type="entry name" value="DNA METHYLASE (MODIFICATION METHYLASE) (METHYLTRANSFERASE)-RELATED"/>
    <property type="match status" value="1"/>
</dbReference>
<evidence type="ECO:0000256" key="1">
    <source>
        <dbReference type="ARBA" id="ARBA00006594"/>
    </source>
</evidence>
<evidence type="ECO:0000313" key="12">
    <source>
        <dbReference type="Proteomes" id="UP000238605"/>
    </source>
</evidence>
<keyword evidence="6" id="KW-0680">Restriction system</keyword>
<name>A0A2S5SQA5_9BURK</name>